<dbReference type="AlphaFoldDB" id="D1AXC1"/>
<sequence length="174" mass="19547">MKRILILIMIFTGIILFPNEKKITGPRYRLEGSVGVFSSNKALNRDRKTFSSITIGLLPEWKVDLDKRFDITFGPKIGANVSYYKTTNAYIVEPKGILSIVTYINYRLKEDIKLYSGIELGIALGGKINDAEKKLVIETIQNVLLGIKIKERYNVGIYMGNGKGMLGIEAGYTF</sequence>
<dbReference type="KEGG" id="smf:Smon_0467"/>
<dbReference type="Proteomes" id="UP000002072">
    <property type="component" value="Chromosome"/>
</dbReference>
<protein>
    <recommendedName>
        <fullName evidence="3">Outer membrane protein beta-barrel domain-containing protein</fullName>
    </recommendedName>
</protein>
<dbReference type="EMBL" id="CP001779">
    <property type="protein sequence ID" value="ACZ00947.1"/>
    <property type="molecule type" value="Genomic_DNA"/>
</dbReference>
<name>D1AXC1_STRM9</name>
<accession>D1AXC1</accession>
<dbReference type="OrthoDB" id="95536at2"/>
<gene>
    <name evidence="1" type="ordered locus">Smon_0467</name>
</gene>
<organism evidence="1 2">
    <name type="scientific">Streptobacillus moniliformis (strain ATCC 14647 / DSM 12112 / NCTC 10651 / 9901)</name>
    <dbReference type="NCBI Taxonomy" id="519441"/>
    <lineage>
        <taxon>Bacteria</taxon>
        <taxon>Fusobacteriati</taxon>
        <taxon>Fusobacteriota</taxon>
        <taxon>Fusobacteriia</taxon>
        <taxon>Fusobacteriales</taxon>
        <taxon>Leptotrichiaceae</taxon>
        <taxon>Streptobacillus</taxon>
    </lineage>
</organism>
<dbReference type="GeneID" id="29673222"/>
<dbReference type="STRING" id="519441.Smon_0467"/>
<dbReference type="RefSeq" id="WP_012858504.1">
    <property type="nucleotide sequence ID" value="NC_013515.1"/>
</dbReference>
<evidence type="ECO:0000313" key="1">
    <source>
        <dbReference type="EMBL" id="ACZ00947.1"/>
    </source>
</evidence>
<keyword evidence="2" id="KW-1185">Reference proteome</keyword>
<reference evidence="1 2" key="1">
    <citation type="journal article" date="2009" name="Stand. Genomic Sci.">
        <title>Complete genome sequence of Streptobacillus moniliformis type strain (9901T).</title>
        <authorList>
            <person name="Nolan M."/>
            <person name="Gronow S."/>
            <person name="Lapidus A."/>
            <person name="Ivanova N."/>
            <person name="Copeland A."/>
            <person name="Lucas S."/>
            <person name="Del Rio T.G."/>
            <person name="Chen F."/>
            <person name="Tice H."/>
            <person name="Pitluck S."/>
            <person name="Cheng J.F."/>
            <person name="Sims D."/>
            <person name="Meincke L."/>
            <person name="Bruce D."/>
            <person name="Goodwin L."/>
            <person name="Brettin T."/>
            <person name="Han C."/>
            <person name="Detter J.C."/>
            <person name="Ovchinikova G."/>
            <person name="Pati A."/>
            <person name="Mavromatis K."/>
            <person name="Mikhailova N."/>
            <person name="Chen A."/>
            <person name="Palaniappan K."/>
            <person name="Land M."/>
            <person name="Hauser L."/>
            <person name="Chang Y.J."/>
            <person name="Jeffries C.D."/>
            <person name="Rohde M."/>
            <person name="Sproer C."/>
            <person name="Goker M."/>
            <person name="Bristow J."/>
            <person name="Eisen J.A."/>
            <person name="Markowitz V."/>
            <person name="Hugenholtz P."/>
            <person name="Kyrpides N.C."/>
            <person name="Klenk H.P."/>
            <person name="Chain P."/>
        </authorList>
    </citation>
    <scope>NUCLEOTIDE SEQUENCE [LARGE SCALE GENOMIC DNA]</scope>
    <source>
        <strain evidence="2">ATCC 14647 / DSM 12112 / NCTC 10651 / 9901</strain>
    </source>
</reference>
<evidence type="ECO:0000313" key="2">
    <source>
        <dbReference type="Proteomes" id="UP000002072"/>
    </source>
</evidence>
<proteinExistence type="predicted"/>
<dbReference type="HOGENOM" id="CLU_094978_1_0_0"/>
<evidence type="ECO:0008006" key="3">
    <source>
        <dbReference type="Google" id="ProtNLM"/>
    </source>
</evidence>